<evidence type="ECO:0000313" key="2">
    <source>
        <dbReference type="EMBL" id="KAJ3491386.1"/>
    </source>
</evidence>
<dbReference type="Gene3D" id="3.40.50.1820">
    <property type="entry name" value="alpha/beta hydrolase"/>
    <property type="match status" value="1"/>
</dbReference>
<dbReference type="InterPro" id="IPR002925">
    <property type="entry name" value="Dienelactn_hydro"/>
</dbReference>
<accession>A0AAD5VE86</accession>
<gene>
    <name evidence="2" type="ORF">NLI96_g746</name>
</gene>
<dbReference type="InterPro" id="IPR029058">
    <property type="entry name" value="AB_hydrolase_fold"/>
</dbReference>
<organism evidence="2 3">
    <name type="scientific">Meripilus lineatus</name>
    <dbReference type="NCBI Taxonomy" id="2056292"/>
    <lineage>
        <taxon>Eukaryota</taxon>
        <taxon>Fungi</taxon>
        <taxon>Dikarya</taxon>
        <taxon>Basidiomycota</taxon>
        <taxon>Agaricomycotina</taxon>
        <taxon>Agaricomycetes</taxon>
        <taxon>Polyporales</taxon>
        <taxon>Meripilaceae</taxon>
        <taxon>Meripilus</taxon>
    </lineage>
</organism>
<dbReference type="Pfam" id="PF01738">
    <property type="entry name" value="DLH"/>
    <property type="match status" value="1"/>
</dbReference>
<comment type="caution">
    <text evidence="2">The sequence shown here is derived from an EMBL/GenBank/DDBJ whole genome shotgun (WGS) entry which is preliminary data.</text>
</comment>
<evidence type="ECO:0000313" key="3">
    <source>
        <dbReference type="Proteomes" id="UP001212997"/>
    </source>
</evidence>
<sequence>MPDFCDDCFKGQLEKIGGVDCYVATPKGDYPKDKVILFLTDVFGIALINNRLLADDFARNGYKTVVPDILGGDPLSDEIMKAPNFDRPAWMARHGLDSWASPVDKVVAALKEDGVTRIGTTGYCFGAPPAFYLAIKGASHVTVVSHPSRLKIPEDFVLPKEAQAKADEELGGGRFQPGYERTYWEGCTHGFAVRGDLSNPKVKAGKEGAFEATVKFYKKYLNAPPTSARL</sequence>
<dbReference type="EMBL" id="JANAWD010000013">
    <property type="protein sequence ID" value="KAJ3491386.1"/>
    <property type="molecule type" value="Genomic_DNA"/>
</dbReference>
<dbReference type="PANTHER" id="PTHR17630">
    <property type="entry name" value="DIENELACTONE HYDROLASE"/>
    <property type="match status" value="1"/>
</dbReference>
<proteinExistence type="predicted"/>
<reference evidence="2" key="1">
    <citation type="submission" date="2022-07" db="EMBL/GenBank/DDBJ databases">
        <title>Genome Sequence of Physisporinus lineatus.</title>
        <authorList>
            <person name="Buettner E."/>
        </authorList>
    </citation>
    <scope>NUCLEOTIDE SEQUENCE</scope>
    <source>
        <strain evidence="2">VT162</strain>
    </source>
</reference>
<feature type="domain" description="Dienelactone hydrolase" evidence="1">
    <location>
        <begin position="20"/>
        <end position="154"/>
    </location>
</feature>
<dbReference type="PANTHER" id="PTHR17630:SF44">
    <property type="entry name" value="PROTEIN AIM2"/>
    <property type="match status" value="1"/>
</dbReference>
<dbReference type="AlphaFoldDB" id="A0AAD5VE86"/>
<keyword evidence="3" id="KW-1185">Reference proteome</keyword>
<dbReference type="GO" id="GO:0016787">
    <property type="term" value="F:hydrolase activity"/>
    <property type="evidence" value="ECO:0007669"/>
    <property type="project" value="InterPro"/>
</dbReference>
<evidence type="ECO:0000259" key="1">
    <source>
        <dbReference type="Pfam" id="PF01738"/>
    </source>
</evidence>
<dbReference type="SUPFAM" id="SSF53474">
    <property type="entry name" value="alpha/beta-Hydrolases"/>
    <property type="match status" value="1"/>
</dbReference>
<name>A0AAD5VE86_9APHY</name>
<dbReference type="Proteomes" id="UP001212997">
    <property type="component" value="Unassembled WGS sequence"/>
</dbReference>
<protein>
    <recommendedName>
        <fullName evidence="1">Dienelactone hydrolase domain-containing protein</fullName>
    </recommendedName>
</protein>